<keyword evidence="2" id="KW-0472">Membrane</keyword>
<protein>
    <submittedName>
        <fullName evidence="3">Type IV pilus assembly protein PilN</fullName>
    </submittedName>
</protein>
<dbReference type="STRING" id="91360.SAMN05660330_02650"/>
<reference evidence="3 4" key="1">
    <citation type="submission" date="2016-10" db="EMBL/GenBank/DDBJ databases">
        <authorList>
            <person name="de Groot N.N."/>
        </authorList>
    </citation>
    <scope>NUCLEOTIDE SEQUENCE [LARGE SCALE GENOMIC DNA]</scope>
    <source>
        <strain evidence="3 4">DSM 12130</strain>
    </source>
</reference>
<keyword evidence="4" id="KW-1185">Reference proteome</keyword>
<feature type="transmembrane region" description="Helical" evidence="2">
    <location>
        <begin position="21"/>
        <end position="42"/>
    </location>
</feature>
<dbReference type="Pfam" id="PF05137">
    <property type="entry name" value="PilN"/>
    <property type="match status" value="1"/>
</dbReference>
<dbReference type="OrthoDB" id="5296173at2"/>
<organism evidence="3 4">
    <name type="scientific">Desulforhopalus singaporensis</name>
    <dbReference type="NCBI Taxonomy" id="91360"/>
    <lineage>
        <taxon>Bacteria</taxon>
        <taxon>Pseudomonadati</taxon>
        <taxon>Thermodesulfobacteriota</taxon>
        <taxon>Desulfobulbia</taxon>
        <taxon>Desulfobulbales</taxon>
        <taxon>Desulfocapsaceae</taxon>
        <taxon>Desulforhopalus</taxon>
    </lineage>
</organism>
<evidence type="ECO:0000256" key="1">
    <source>
        <dbReference type="SAM" id="Coils"/>
    </source>
</evidence>
<dbReference type="EMBL" id="FNJI01000018">
    <property type="protein sequence ID" value="SDP39935.1"/>
    <property type="molecule type" value="Genomic_DNA"/>
</dbReference>
<dbReference type="InterPro" id="IPR007813">
    <property type="entry name" value="PilN"/>
</dbReference>
<feature type="coiled-coil region" evidence="1">
    <location>
        <begin position="54"/>
        <end position="94"/>
    </location>
</feature>
<evidence type="ECO:0000313" key="4">
    <source>
        <dbReference type="Proteomes" id="UP000199073"/>
    </source>
</evidence>
<gene>
    <name evidence="3" type="ORF">SAMN05660330_02650</name>
</gene>
<keyword evidence="2" id="KW-0812">Transmembrane</keyword>
<dbReference type="PANTHER" id="PTHR40278:SF1">
    <property type="entry name" value="DNA UTILIZATION PROTEIN HOFN"/>
    <property type="match status" value="1"/>
</dbReference>
<keyword evidence="2" id="KW-1133">Transmembrane helix</keyword>
<dbReference type="InterPro" id="IPR052534">
    <property type="entry name" value="Extracell_DNA_Util/SecSys_Comp"/>
</dbReference>
<evidence type="ECO:0000313" key="3">
    <source>
        <dbReference type="EMBL" id="SDP39935.1"/>
    </source>
</evidence>
<name>A0A1H0SE37_9BACT</name>
<proteinExistence type="predicted"/>
<dbReference type="AlphaFoldDB" id="A0A1H0SE37"/>
<evidence type="ECO:0000256" key="2">
    <source>
        <dbReference type="SAM" id="Phobius"/>
    </source>
</evidence>
<dbReference type="RefSeq" id="WP_092223596.1">
    <property type="nucleotide sequence ID" value="NZ_FNJI01000018.1"/>
</dbReference>
<sequence length="192" mass="21368">MLKINLLPIKQIKKRAKARKQFLGMILLFLMVCGLLAGTGYLQARKISSIRTQIAALNAEKNSYASTLKKIEQLKKDKQELERRTQVINKLKTDSSLTVRVIDEVANRIDNERMWLTSFQQQGGSLSLAGVALDNQTIAQFMDNLKESPFVRDVSLANSSLKNVSGRNLKSFSLSCAVSQPAEQTPENVAAK</sequence>
<keyword evidence="1" id="KW-0175">Coiled coil</keyword>
<dbReference type="Proteomes" id="UP000199073">
    <property type="component" value="Unassembled WGS sequence"/>
</dbReference>
<accession>A0A1H0SE37</accession>
<dbReference type="PANTHER" id="PTHR40278">
    <property type="entry name" value="DNA UTILIZATION PROTEIN HOFN"/>
    <property type="match status" value="1"/>
</dbReference>